<dbReference type="EMBL" id="BTSY01000005">
    <property type="protein sequence ID" value="GMT28306.1"/>
    <property type="molecule type" value="Genomic_DNA"/>
</dbReference>
<reference evidence="4" key="1">
    <citation type="submission" date="2023-10" db="EMBL/GenBank/DDBJ databases">
        <title>Genome assembly of Pristionchus species.</title>
        <authorList>
            <person name="Yoshida K."/>
            <person name="Sommer R.J."/>
        </authorList>
    </citation>
    <scope>NUCLEOTIDE SEQUENCE</scope>
    <source>
        <strain evidence="4">RS5133</strain>
    </source>
</reference>
<protein>
    <submittedName>
        <fullName evidence="4">Uncharacterized protein</fullName>
    </submittedName>
</protein>
<proteinExistence type="predicted"/>
<feature type="region of interest" description="Disordered" evidence="3">
    <location>
        <begin position="757"/>
        <end position="776"/>
    </location>
</feature>
<sequence length="814" mass="89775">MDVGILMRDKTVEDLDALQATLQKQMEEEREELREMVGRRYRDVLEASAEVRTVHKMAEEVVTSLTASRSTHVPPESLASSRLNAAADTHRLIALHYLLPLISNSSDLDSLNTGYGLVLAEQLHRSLLRCGTMDERVTSLLPHLTRRLALTRKKMITMMNDDLSSCSRSDWASNELAAICLVEGKGIEGLLDQYLMARKRQIKDELESGSLLTVVSEVKETLRVVESLFSQGELLAVLQAITAPHFKPQVCVSLQSDSAFSSFSSMLSLEMEKVNRSTREKKMGTITTQKINEKCARWIEDVCSSARSSVSVIMEYYESLDEIIQFVDALTDIVGNNWPRIGSSNSWVFMEKLLGTVVVDRFKSVVSLLISSSYSSFCSSLLSLSSLESVPLFEKRRTKFDPLMARGVSHSLNQSVLSLLTSITSIRETTNRFEKVIGEGGAGQSIGGGESTSSTVSRDSVRDALADQVVQMFERVCTELSLPPSSSSQSIDNHLFKARVALALLHCDPACMCKILNRDGTKISKCSTMLHSSIEKSLSCFVCDISSEFVSSDRSVLSEFILVFSSPLHSMDIAMEWDSVDLPEVGKVHVPLLISSKVHDALIQLCYRLSSLSLSHLLSRSIRVKLTTAIASHLIPIYSNIIAKHSPSLSFPQRTLLQLLFDVRVLSSLFPLQDSKSGWKSLSSSIESRIDPFDLSLLSPLLAANIKIAIQRIQLTLAPLLLDVMPSKDSVSSSSLHLIDILPRSVDDYLPRIPPIPRLDRSTSSDPSKSRGINGIAGRSKIKNSLLANESSGMTSKPSISSFVDKISSSWFGN</sequence>
<comment type="caution">
    <text evidence="4">The sequence shown here is derived from an EMBL/GenBank/DDBJ whole genome shotgun (WGS) entry which is preliminary data.</text>
</comment>
<dbReference type="Proteomes" id="UP001432322">
    <property type="component" value="Unassembled WGS sequence"/>
</dbReference>
<keyword evidence="5" id="KW-1185">Reference proteome</keyword>
<evidence type="ECO:0000313" key="5">
    <source>
        <dbReference type="Proteomes" id="UP001432322"/>
    </source>
</evidence>
<feature type="coiled-coil region" evidence="2">
    <location>
        <begin position="8"/>
        <end position="39"/>
    </location>
</feature>
<keyword evidence="2" id="KW-0175">Coiled coil</keyword>
<evidence type="ECO:0000313" key="4">
    <source>
        <dbReference type="EMBL" id="GMT28306.1"/>
    </source>
</evidence>
<dbReference type="AlphaFoldDB" id="A0AAV5W7W5"/>
<organism evidence="4 5">
    <name type="scientific">Pristionchus fissidentatus</name>
    <dbReference type="NCBI Taxonomy" id="1538716"/>
    <lineage>
        <taxon>Eukaryota</taxon>
        <taxon>Metazoa</taxon>
        <taxon>Ecdysozoa</taxon>
        <taxon>Nematoda</taxon>
        <taxon>Chromadorea</taxon>
        <taxon>Rhabditida</taxon>
        <taxon>Rhabditina</taxon>
        <taxon>Diplogasteromorpha</taxon>
        <taxon>Diplogasteroidea</taxon>
        <taxon>Neodiplogasteridae</taxon>
        <taxon>Pristionchus</taxon>
    </lineage>
</organism>
<keyword evidence="1" id="KW-1015">Disulfide bond</keyword>
<accession>A0AAV5W7W5</accession>
<dbReference type="Pfam" id="PF08700">
    <property type="entry name" value="VPS51_Exo84_N"/>
    <property type="match status" value="1"/>
</dbReference>
<evidence type="ECO:0000256" key="2">
    <source>
        <dbReference type="SAM" id="Coils"/>
    </source>
</evidence>
<evidence type="ECO:0000256" key="1">
    <source>
        <dbReference type="ARBA" id="ARBA00023157"/>
    </source>
</evidence>
<name>A0AAV5W7W5_9BILA</name>
<gene>
    <name evidence="4" type="ORF">PFISCL1PPCAC_19603</name>
</gene>
<evidence type="ECO:0000256" key="3">
    <source>
        <dbReference type="SAM" id="MobiDB-lite"/>
    </source>
</evidence>
<dbReference type="PANTHER" id="PTHR46115">
    <property type="entry name" value="THIOREDOXIN-LIKE PROTEIN 1"/>
    <property type="match status" value="1"/>
</dbReference>